<dbReference type="GO" id="GO:0032259">
    <property type="term" value="P:methylation"/>
    <property type="evidence" value="ECO:0007669"/>
    <property type="project" value="UniProtKB-KW"/>
</dbReference>
<protein>
    <submittedName>
        <fullName evidence="2">Methyltransferase</fullName>
    </submittedName>
</protein>
<evidence type="ECO:0000313" key="2">
    <source>
        <dbReference type="EMBL" id="OTY78864.1"/>
    </source>
</evidence>
<dbReference type="GO" id="GO:0008168">
    <property type="term" value="F:methyltransferase activity"/>
    <property type="evidence" value="ECO:0007669"/>
    <property type="project" value="UniProtKB-KW"/>
</dbReference>
<dbReference type="Pfam" id="PF13847">
    <property type="entry name" value="Methyltransf_31"/>
    <property type="match status" value="1"/>
</dbReference>
<organism evidence="2 3">
    <name type="scientific">Bacillus thuringiensis serovar vazensis</name>
    <dbReference type="NCBI Taxonomy" id="180867"/>
    <lineage>
        <taxon>Bacteria</taxon>
        <taxon>Bacillati</taxon>
        <taxon>Bacillota</taxon>
        <taxon>Bacilli</taxon>
        <taxon>Bacillales</taxon>
        <taxon>Bacillaceae</taxon>
        <taxon>Bacillus</taxon>
        <taxon>Bacillus cereus group</taxon>
    </lineage>
</organism>
<gene>
    <name evidence="2" type="ORF">BK749_05150</name>
</gene>
<dbReference type="InterPro" id="IPR025714">
    <property type="entry name" value="Methyltranfer_dom"/>
</dbReference>
<feature type="domain" description="Methyltransferase" evidence="1">
    <location>
        <begin position="52"/>
        <end position="158"/>
    </location>
</feature>
<dbReference type="PANTHER" id="PTHR43861">
    <property type="entry name" value="TRANS-ACONITATE 2-METHYLTRANSFERASE-RELATED"/>
    <property type="match status" value="1"/>
</dbReference>
<dbReference type="Proteomes" id="UP000194911">
    <property type="component" value="Unassembled WGS sequence"/>
</dbReference>
<accession>A0A243D0B9</accession>
<sequence>MENCNRCILKEALNLETYDWNSKLAYLKNTRDLYYNDDYVSFLVNTVWRITKPVHIVDYGCGYGYLGLILMPLLPKGSKYTGIDSGGTLLAEARELFRLLPYETQFLEGDATEIELNDTYDIAICHAFLLHMRSPKTMLQKMMHSVKKGGKIICFEPHWISNMASYLLDGEKQSEFIPLGVLQKLFESDTQRNGKGGNIGMKIPIYLSELGVKNIECRVSDKVNFLDSNMHHNDKQSLYHSLKEEGIAGNPGDKPQFIERLIDRGLTYDNALAQYEAELRFFKIFHVHSSLVYAPNMKITFGDIVC</sequence>
<dbReference type="CDD" id="cd02440">
    <property type="entry name" value="AdoMet_MTases"/>
    <property type="match status" value="1"/>
</dbReference>
<evidence type="ECO:0000313" key="3">
    <source>
        <dbReference type="Proteomes" id="UP000194911"/>
    </source>
</evidence>
<evidence type="ECO:0000259" key="1">
    <source>
        <dbReference type="Pfam" id="PF13847"/>
    </source>
</evidence>
<dbReference type="InterPro" id="IPR029063">
    <property type="entry name" value="SAM-dependent_MTases_sf"/>
</dbReference>
<keyword evidence="2" id="KW-0489">Methyltransferase</keyword>
<dbReference type="EMBL" id="NFDQ01000019">
    <property type="protein sequence ID" value="OTY78864.1"/>
    <property type="molecule type" value="Genomic_DNA"/>
</dbReference>
<dbReference type="Gene3D" id="3.40.50.150">
    <property type="entry name" value="Vaccinia Virus protein VP39"/>
    <property type="match status" value="1"/>
</dbReference>
<name>A0A243D0B9_BACTU</name>
<dbReference type="AlphaFoldDB" id="A0A243D0B9"/>
<dbReference type="Gene3D" id="1.10.150.350">
    <property type="match status" value="1"/>
</dbReference>
<comment type="caution">
    <text evidence="2">The sequence shown here is derived from an EMBL/GenBank/DDBJ whole genome shotgun (WGS) entry which is preliminary data.</text>
</comment>
<reference evidence="2 3" key="1">
    <citation type="submission" date="2016-10" db="EMBL/GenBank/DDBJ databases">
        <title>Comparative genomics of Bacillus thuringiensis reveals a path to pathogens against multiple invertebrate hosts.</title>
        <authorList>
            <person name="Zheng J."/>
            <person name="Gao Q."/>
            <person name="Liu H."/>
            <person name="Peng D."/>
            <person name="Ruan L."/>
            <person name="Sun M."/>
        </authorList>
    </citation>
    <scope>NUCLEOTIDE SEQUENCE [LARGE SCALE GENOMIC DNA]</scope>
    <source>
        <strain evidence="2">BGSC 4CE1</strain>
    </source>
</reference>
<keyword evidence="2" id="KW-0808">Transferase</keyword>
<dbReference type="SUPFAM" id="SSF53335">
    <property type="entry name" value="S-adenosyl-L-methionine-dependent methyltransferases"/>
    <property type="match status" value="1"/>
</dbReference>
<proteinExistence type="predicted"/>